<evidence type="ECO:0000256" key="1">
    <source>
        <dbReference type="ARBA" id="ARBA00023125"/>
    </source>
</evidence>
<keyword evidence="3" id="KW-1185">Reference proteome</keyword>
<dbReference type="GO" id="GO:0003700">
    <property type="term" value="F:DNA-binding transcription factor activity"/>
    <property type="evidence" value="ECO:0007669"/>
    <property type="project" value="TreeGrafter"/>
</dbReference>
<dbReference type="STRING" id="754035.Mesau_03330"/>
<dbReference type="InterPro" id="IPR036390">
    <property type="entry name" value="WH_DNA-bd_sf"/>
</dbReference>
<name>L0KNM5_MESAW</name>
<dbReference type="InterPro" id="IPR036388">
    <property type="entry name" value="WH-like_DNA-bd_sf"/>
</dbReference>
<dbReference type="NCBIfam" id="TIGR00738">
    <property type="entry name" value="rrf2_super"/>
    <property type="match status" value="1"/>
</dbReference>
<protein>
    <submittedName>
        <fullName evidence="2">Rrf2 family protein, putative transcriptional regulator</fullName>
    </submittedName>
</protein>
<dbReference type="AlphaFoldDB" id="L0KNM5"/>
<keyword evidence="1" id="KW-0238">DNA-binding</keyword>
<dbReference type="KEGG" id="mam:Mesau_03330"/>
<gene>
    <name evidence="2" type="ordered locus">Mesau_03330</name>
</gene>
<proteinExistence type="predicted"/>
<dbReference type="GO" id="GO:0003677">
    <property type="term" value="F:DNA binding"/>
    <property type="evidence" value="ECO:0007669"/>
    <property type="project" value="UniProtKB-KW"/>
</dbReference>
<accession>L0KNM5</accession>
<dbReference type="Pfam" id="PF02082">
    <property type="entry name" value="Rrf2"/>
    <property type="match status" value="1"/>
</dbReference>
<dbReference type="PANTHER" id="PTHR33221">
    <property type="entry name" value="WINGED HELIX-TURN-HELIX TRANSCRIPTIONAL REGULATOR, RRF2 FAMILY"/>
    <property type="match status" value="1"/>
</dbReference>
<dbReference type="Proteomes" id="UP000010998">
    <property type="component" value="Chromosome"/>
</dbReference>
<dbReference type="Gene3D" id="1.10.10.10">
    <property type="entry name" value="Winged helix-like DNA-binding domain superfamily/Winged helix DNA-binding domain"/>
    <property type="match status" value="1"/>
</dbReference>
<evidence type="ECO:0000313" key="3">
    <source>
        <dbReference type="Proteomes" id="UP000010998"/>
    </source>
</evidence>
<dbReference type="PROSITE" id="PS51197">
    <property type="entry name" value="HTH_RRF2_2"/>
    <property type="match status" value="1"/>
</dbReference>
<dbReference type="PANTHER" id="PTHR33221:SF5">
    <property type="entry name" value="HTH-TYPE TRANSCRIPTIONAL REGULATOR ISCR"/>
    <property type="match status" value="1"/>
</dbReference>
<dbReference type="eggNOG" id="COG1959">
    <property type="taxonomic scope" value="Bacteria"/>
</dbReference>
<reference evidence="3" key="1">
    <citation type="submission" date="2012-02" db="EMBL/GenBank/DDBJ databases">
        <title>Complete sequence of Mesorhizobium australicum WSM2073.</title>
        <authorList>
            <person name="Lucas S."/>
            <person name="Han J."/>
            <person name="Lapidus A."/>
            <person name="Cheng J.-F."/>
            <person name="Goodwin L."/>
            <person name="Pitluck S."/>
            <person name="Peters L."/>
            <person name="Gu W."/>
            <person name="Detter J.C."/>
            <person name="Han C."/>
            <person name="Tapia R."/>
            <person name="Land M."/>
            <person name="Hauser L."/>
            <person name="Kyrpides N."/>
            <person name="Ivanova N."/>
            <person name="Pagani I."/>
            <person name="Reeve W.G."/>
            <person name="Howieson J.G."/>
            <person name="Tiwari R.P."/>
            <person name="O'Hara G.W."/>
            <person name="Atkins C.A."/>
            <person name="Ronson C.W."/>
            <person name="Nandasena K.G."/>
            <person name="Woyke T."/>
        </authorList>
    </citation>
    <scope>NUCLEOTIDE SEQUENCE [LARGE SCALE GENOMIC DNA]</scope>
    <source>
        <strain evidence="3">LMG 24608 / HAMBI 3006 / WSM2073</strain>
    </source>
</reference>
<evidence type="ECO:0000313" key="2">
    <source>
        <dbReference type="EMBL" id="AGB45698.1"/>
    </source>
</evidence>
<dbReference type="HOGENOM" id="CLU_107144_1_1_5"/>
<dbReference type="GO" id="GO:0005829">
    <property type="term" value="C:cytosol"/>
    <property type="evidence" value="ECO:0007669"/>
    <property type="project" value="TreeGrafter"/>
</dbReference>
<organism evidence="2 3">
    <name type="scientific">Mesorhizobium australicum (strain HAMBI 3006 / LMG 24608 / WSM2073)</name>
    <dbReference type="NCBI Taxonomy" id="754035"/>
    <lineage>
        <taxon>Bacteria</taxon>
        <taxon>Pseudomonadati</taxon>
        <taxon>Pseudomonadota</taxon>
        <taxon>Alphaproteobacteria</taxon>
        <taxon>Hyphomicrobiales</taxon>
        <taxon>Phyllobacteriaceae</taxon>
        <taxon>Mesorhizobium</taxon>
    </lineage>
</organism>
<dbReference type="SUPFAM" id="SSF46785">
    <property type="entry name" value="Winged helix' DNA-binding domain"/>
    <property type="match status" value="1"/>
</dbReference>
<dbReference type="InterPro" id="IPR000944">
    <property type="entry name" value="Tscrpt_reg_Rrf2"/>
</dbReference>
<sequence length="173" mass="18980">MPSSFAHKQPPDAGWLGLQRVDSGMLTKKGKYGLKALVHLSNLPVGQLAFVNDIAVANNIPKKFLDAILGELRNAGFVQSRKGKEGGYRLARPASEIKIGHVVRVLDGPLAPIPCASRTQYQRCEDCDEATCQVRHMMLEVRQAIAEVLDNRSLAAMRDADNDDFPVELTSQI</sequence>
<dbReference type="EMBL" id="CP003358">
    <property type="protein sequence ID" value="AGB45698.1"/>
    <property type="molecule type" value="Genomic_DNA"/>
</dbReference>